<reference evidence="1" key="1">
    <citation type="journal article" date="2021" name="Proc. Natl. Acad. Sci. U.S.A.">
        <title>A Catalog of Tens of Thousands of Viruses from Human Metagenomes Reveals Hidden Associations with Chronic Diseases.</title>
        <authorList>
            <person name="Tisza M.J."/>
            <person name="Buck C.B."/>
        </authorList>
    </citation>
    <scope>NUCLEOTIDE SEQUENCE</scope>
    <source>
        <strain evidence="1">CtIty1</strain>
    </source>
</reference>
<evidence type="ECO:0000313" key="1">
    <source>
        <dbReference type="EMBL" id="DAF62226.1"/>
    </source>
</evidence>
<dbReference type="GO" id="GO:0000428">
    <property type="term" value="C:DNA-directed RNA polymerase complex"/>
    <property type="evidence" value="ECO:0007669"/>
    <property type="project" value="UniProtKB-KW"/>
</dbReference>
<dbReference type="SUPFAM" id="SSF64484">
    <property type="entry name" value="beta and beta-prime subunits of DNA dependent RNA-polymerase"/>
    <property type="match status" value="1"/>
</dbReference>
<accession>A0A8S5THI4</accession>
<name>A0A8S5THI4_9CAUD</name>
<sequence>MALKVVKRQAKRITDPKDIEYLLAITEDECTKLSFAMDMFGEFNDTRRFQPYDLVDIPVGSYGPEGNKNSNIIKTTVGIWVFNKAFIEQDLFELFGYINEPITSKMFKKINKQVSYAVVEDKVPLDALKRLITKTEKFQPYCNILSASITENMMSIPKAISKKKQELLKKYEKELDEHDPVVSQKIEQELIKDCKEMLKDDPSIDMINSGAKIDWNNNFKNMFVMKGASKNPDPLNPNGEYTVIKSDLTTGIKPDEYAAFSDSLAFGPYARAKKTADGGAWEKIFVKALEHLTVLEEGSDCGTKRYKEILLTGDNIDDWMYSYIVEGSRLVELTSDNRDSYIGKKVKLRYSGLCESEKGICNKCAGNLFTRLGIKNVGVASYVIPAKIKLKSMKNFHDSTVKTFDMEEYGYDKIFGY</sequence>
<proteinExistence type="predicted"/>
<organism evidence="1">
    <name type="scientific">Myoviridae sp. ctIty1</name>
    <dbReference type="NCBI Taxonomy" id="2827673"/>
    <lineage>
        <taxon>Viruses</taxon>
        <taxon>Duplodnaviria</taxon>
        <taxon>Heunggongvirae</taxon>
        <taxon>Uroviricota</taxon>
        <taxon>Caudoviricetes</taxon>
    </lineage>
</organism>
<keyword evidence="1" id="KW-0240">DNA-directed RNA polymerase</keyword>
<dbReference type="EMBL" id="BK032823">
    <property type="protein sequence ID" value="DAF62226.1"/>
    <property type="molecule type" value="Genomic_DNA"/>
</dbReference>
<protein>
    <submittedName>
        <fullName evidence="1">DNA-directed RNA polymerase subunit beta</fullName>
    </submittedName>
</protein>
<keyword evidence="1" id="KW-0804">Transcription</keyword>